<protein>
    <submittedName>
        <fullName evidence="1">JHP0747 family</fullName>
    </submittedName>
</protein>
<organism evidence="1 2">
    <name type="scientific">Campylobacter geochelonis</name>
    <dbReference type="NCBI Taxonomy" id="1780362"/>
    <lineage>
        <taxon>Bacteria</taxon>
        <taxon>Pseudomonadati</taxon>
        <taxon>Campylobacterota</taxon>
        <taxon>Epsilonproteobacteria</taxon>
        <taxon>Campylobacterales</taxon>
        <taxon>Campylobacteraceae</taxon>
        <taxon>Campylobacter</taxon>
    </lineage>
</organism>
<accession>A0A128EJZ7</accession>
<sequence>MRVAVDCECKLLQRSLELFLEQYLVSKDECEFVVSDDKNRSYKNVFFIADNSPYLSLPFSKDELILALSKYYYTLLNSSNLSEKKVSLEDKISRICDEFKENIIKTIREHNG</sequence>
<proteinExistence type="predicted"/>
<dbReference type="EMBL" id="FIZP01000012">
    <property type="protein sequence ID" value="CZE48947.1"/>
    <property type="molecule type" value="Genomic_DNA"/>
</dbReference>
<keyword evidence="2" id="KW-1185">Reference proteome</keyword>
<gene>
    <name evidence="1" type="ORF">ERS672216_01673</name>
</gene>
<dbReference type="AlphaFoldDB" id="A0A128EJZ7"/>
<evidence type="ECO:0000313" key="2">
    <source>
        <dbReference type="Proteomes" id="UP000069632"/>
    </source>
</evidence>
<evidence type="ECO:0000313" key="1">
    <source>
        <dbReference type="EMBL" id="CZE48947.1"/>
    </source>
</evidence>
<dbReference type="Proteomes" id="UP000069632">
    <property type="component" value="Unassembled WGS sequence"/>
</dbReference>
<dbReference type="OrthoDB" id="5361883at2"/>
<reference evidence="1 2" key="1">
    <citation type="submission" date="2016-02" db="EMBL/GenBank/DDBJ databases">
        <authorList>
            <consortium name="Pathogen Informatics"/>
        </authorList>
    </citation>
    <scope>NUCLEOTIDE SEQUENCE [LARGE SCALE GENOMIC DNA]</scope>
    <source>
        <strain evidence="1 2">RC20</strain>
    </source>
</reference>
<name>A0A128EJZ7_9BACT</name>
<dbReference type="RefSeq" id="WP_075540497.1">
    <property type="nucleotide sequence ID" value="NZ_CP053844.1"/>
</dbReference>